<dbReference type="SMART" id="SM00184">
    <property type="entry name" value="RING"/>
    <property type="match status" value="1"/>
</dbReference>
<dbReference type="PROSITE" id="PS50089">
    <property type="entry name" value="ZF_RING_2"/>
    <property type="match status" value="1"/>
</dbReference>
<dbReference type="GO" id="GO:0008270">
    <property type="term" value="F:zinc ion binding"/>
    <property type="evidence" value="ECO:0007669"/>
    <property type="project" value="UniProtKB-KW"/>
</dbReference>
<dbReference type="GO" id="GO:0051865">
    <property type="term" value="P:protein autoubiquitination"/>
    <property type="evidence" value="ECO:0000318"/>
    <property type="project" value="GO_Central"/>
</dbReference>
<reference evidence="13" key="2">
    <citation type="journal article" date="2007" name="Science">
        <title>Draft genome sequence of the sexually transmitted pathogen Trichomonas vaginalis.</title>
        <authorList>
            <person name="Carlton J.M."/>
            <person name="Hirt R.P."/>
            <person name="Silva J.C."/>
            <person name="Delcher A.L."/>
            <person name="Schatz M."/>
            <person name="Zhao Q."/>
            <person name="Wortman J.R."/>
            <person name="Bidwell S.L."/>
            <person name="Alsmark U.C.M."/>
            <person name="Besteiro S."/>
            <person name="Sicheritz-Ponten T."/>
            <person name="Noel C.J."/>
            <person name="Dacks J.B."/>
            <person name="Foster P.G."/>
            <person name="Simillion C."/>
            <person name="Van de Peer Y."/>
            <person name="Miranda-Saavedra D."/>
            <person name="Barton G.J."/>
            <person name="Westrop G.D."/>
            <person name="Mueller S."/>
            <person name="Dessi D."/>
            <person name="Fiori P.L."/>
            <person name="Ren Q."/>
            <person name="Paulsen I."/>
            <person name="Zhang H."/>
            <person name="Bastida-Corcuera F.D."/>
            <person name="Simoes-Barbosa A."/>
            <person name="Brown M.T."/>
            <person name="Hayes R.D."/>
            <person name="Mukherjee M."/>
            <person name="Okumura C.Y."/>
            <person name="Schneider R."/>
            <person name="Smith A.J."/>
            <person name="Vanacova S."/>
            <person name="Villalvazo M."/>
            <person name="Haas B.J."/>
            <person name="Pertea M."/>
            <person name="Feldblyum T.V."/>
            <person name="Utterback T.R."/>
            <person name="Shu C.L."/>
            <person name="Osoegawa K."/>
            <person name="de Jong P.J."/>
            <person name="Hrdy I."/>
            <person name="Horvathova L."/>
            <person name="Zubacova Z."/>
            <person name="Dolezal P."/>
            <person name="Malik S.B."/>
            <person name="Logsdon J.M. Jr."/>
            <person name="Henze K."/>
            <person name="Gupta A."/>
            <person name="Wang C.C."/>
            <person name="Dunne R.L."/>
            <person name="Upcroft J.A."/>
            <person name="Upcroft P."/>
            <person name="White O."/>
            <person name="Salzberg S.L."/>
            <person name="Tang P."/>
            <person name="Chiu C.-H."/>
            <person name="Lee Y.-S."/>
            <person name="Embley T.M."/>
            <person name="Coombs G.H."/>
            <person name="Mottram J.C."/>
            <person name="Tachezy J."/>
            <person name="Fraser-Liggett C.M."/>
            <person name="Johnson P.J."/>
        </authorList>
    </citation>
    <scope>NUCLEOTIDE SEQUENCE [LARGE SCALE GENOMIC DNA]</scope>
    <source>
        <strain evidence="13">G3</strain>
    </source>
</reference>
<evidence type="ECO:0000256" key="9">
    <source>
        <dbReference type="ARBA" id="ARBA00023136"/>
    </source>
</evidence>
<keyword evidence="4 11" id="KW-0812">Transmembrane</keyword>
<accession>A2F584</accession>
<comment type="subcellular location">
    <subcellularLocation>
        <location evidence="1">Endomembrane system</location>
        <topology evidence="1">Multi-pass membrane protein</topology>
    </subcellularLocation>
</comment>
<dbReference type="Gene3D" id="3.30.40.10">
    <property type="entry name" value="Zinc/RING finger domain, C3HC4 (zinc finger)"/>
    <property type="match status" value="1"/>
</dbReference>
<dbReference type="RefSeq" id="XP_001312839.1">
    <property type="nucleotide sequence ID" value="XM_001312838.1"/>
</dbReference>
<feature type="transmembrane region" description="Helical" evidence="11">
    <location>
        <begin position="184"/>
        <end position="204"/>
    </location>
</feature>
<dbReference type="EMBL" id="DS113620">
    <property type="protein sequence ID" value="EAX99909.1"/>
    <property type="molecule type" value="Genomic_DNA"/>
</dbReference>
<feature type="transmembrane region" description="Helical" evidence="11">
    <location>
        <begin position="144"/>
        <end position="164"/>
    </location>
</feature>
<dbReference type="InterPro" id="IPR013083">
    <property type="entry name" value="Znf_RING/FYVE/PHD"/>
</dbReference>
<keyword evidence="8 11" id="KW-1133">Transmembrane helix</keyword>
<reference evidence="13" key="1">
    <citation type="submission" date="2006-10" db="EMBL/GenBank/DDBJ databases">
        <authorList>
            <person name="Amadeo P."/>
            <person name="Zhao Q."/>
            <person name="Wortman J."/>
            <person name="Fraser-Liggett C."/>
            <person name="Carlton J."/>
        </authorList>
    </citation>
    <scope>NUCLEOTIDE SEQUENCE</scope>
    <source>
        <strain evidence="13">G3</strain>
    </source>
</reference>
<dbReference type="Proteomes" id="UP000001542">
    <property type="component" value="Unassembled WGS sequence"/>
</dbReference>
<dbReference type="VEuPathDB" id="TrichDB:TVAG_159290"/>
<dbReference type="GO" id="GO:0004842">
    <property type="term" value="F:ubiquitin-protein transferase activity"/>
    <property type="evidence" value="ECO:0000318"/>
    <property type="project" value="GO_Central"/>
</dbReference>
<protein>
    <recommendedName>
        <fullName evidence="12">RING-type domain-containing protein</fullName>
    </recommendedName>
</protein>
<sequence length="366" mass="42630">MKILCFQNYCLVSGFILAMQIRKIMNVKTDFYDICVEIFEDKQTYLSFIIFLTFTSVLLIKRMLDLFIGKLSHSEVLSIAHNFQTKLISLCFEYLAGGIPLHLVEIHYLTKPLLSYVTMLYIRERIHCLQLSPKLPTLNQHHRLITSQFLLLFINLYFLNLPYSKELMKQGNIAYAIAAPLDCILVYNFFEVLLDIITHFVFILDRDKLGSSNKSFHFLVYAEYVCKFLGALFSLIMVSSIVFKQNLQIAFFIFPLFNAFRSIYDIYNKRMRWQRLSDALNTVFPNVTEEDLKRDDTCIICRETMTSTTAKKLPCGHCLHTDCLERWAKDHSICPLCQKDLSALIDGIDKDTHNDDVEQINPDLLD</sequence>
<comment type="pathway">
    <text evidence="2">Protein modification; protein ubiquitination.</text>
</comment>
<evidence type="ECO:0000256" key="4">
    <source>
        <dbReference type="ARBA" id="ARBA00022692"/>
    </source>
</evidence>
<dbReference type="eggNOG" id="KOG0802">
    <property type="taxonomic scope" value="Eukaryota"/>
</dbReference>
<feature type="transmembrane region" description="Helical" evidence="11">
    <location>
        <begin position="249"/>
        <end position="267"/>
    </location>
</feature>
<feature type="transmembrane region" description="Helical" evidence="11">
    <location>
        <begin position="224"/>
        <end position="243"/>
    </location>
</feature>
<dbReference type="Pfam" id="PF25563">
    <property type="entry name" value="TPR_SYVN1_N"/>
    <property type="match status" value="1"/>
</dbReference>
<feature type="transmembrane region" description="Helical" evidence="11">
    <location>
        <begin position="45"/>
        <end position="64"/>
    </location>
</feature>
<evidence type="ECO:0000256" key="11">
    <source>
        <dbReference type="SAM" id="Phobius"/>
    </source>
</evidence>
<name>A2F584_TRIV3</name>
<evidence type="ECO:0000259" key="12">
    <source>
        <dbReference type="PROSITE" id="PS50089"/>
    </source>
</evidence>
<dbReference type="InParanoid" id="A2F584"/>
<dbReference type="PANTHER" id="PTHR22763:SF183">
    <property type="entry name" value="RING-TYPE DOMAIN-CONTAINING PROTEIN"/>
    <property type="match status" value="1"/>
</dbReference>
<evidence type="ECO:0000256" key="5">
    <source>
        <dbReference type="ARBA" id="ARBA00022723"/>
    </source>
</evidence>
<keyword evidence="5" id="KW-0479">Metal-binding</keyword>
<keyword evidence="3" id="KW-0808">Transferase</keyword>
<dbReference type="OMA" id="ANLTMFT"/>
<keyword evidence="7" id="KW-0862">Zinc</keyword>
<keyword evidence="6 10" id="KW-0863">Zinc-finger</keyword>
<proteinExistence type="predicted"/>
<dbReference type="InterPro" id="IPR001841">
    <property type="entry name" value="Znf_RING"/>
</dbReference>
<keyword evidence="14" id="KW-1185">Reference proteome</keyword>
<evidence type="ECO:0000256" key="6">
    <source>
        <dbReference type="ARBA" id="ARBA00022771"/>
    </source>
</evidence>
<dbReference type="STRING" id="5722.A2F584"/>
<dbReference type="VEuPathDB" id="TrichDB:TVAGG3_0160170"/>
<evidence type="ECO:0000256" key="8">
    <source>
        <dbReference type="ARBA" id="ARBA00022989"/>
    </source>
</evidence>
<dbReference type="SMR" id="A2F584"/>
<evidence type="ECO:0000256" key="10">
    <source>
        <dbReference type="PROSITE-ProRule" id="PRU00175"/>
    </source>
</evidence>
<dbReference type="InterPro" id="IPR057992">
    <property type="entry name" value="TPR_SYVN1_N"/>
</dbReference>
<dbReference type="Pfam" id="PF13639">
    <property type="entry name" value="zf-RING_2"/>
    <property type="match status" value="1"/>
</dbReference>
<dbReference type="FunFam" id="3.30.40.10:FF:000703">
    <property type="entry name" value="ERAD-associated E3 ubiquitin-protein ligase HRD1, putative"/>
    <property type="match status" value="1"/>
</dbReference>
<dbReference type="PANTHER" id="PTHR22763">
    <property type="entry name" value="RING ZINC FINGER PROTEIN"/>
    <property type="match status" value="1"/>
</dbReference>
<gene>
    <name evidence="13" type="ORF">TVAG_159290</name>
</gene>
<evidence type="ECO:0000256" key="3">
    <source>
        <dbReference type="ARBA" id="ARBA00022679"/>
    </source>
</evidence>
<evidence type="ECO:0000256" key="1">
    <source>
        <dbReference type="ARBA" id="ARBA00004127"/>
    </source>
</evidence>
<evidence type="ECO:0000313" key="14">
    <source>
        <dbReference type="Proteomes" id="UP000001542"/>
    </source>
</evidence>
<evidence type="ECO:0000256" key="7">
    <source>
        <dbReference type="ARBA" id="ARBA00022833"/>
    </source>
</evidence>
<feature type="domain" description="RING-type" evidence="12">
    <location>
        <begin position="298"/>
        <end position="338"/>
    </location>
</feature>
<organism evidence="13 14">
    <name type="scientific">Trichomonas vaginalis (strain ATCC PRA-98 / G3)</name>
    <dbReference type="NCBI Taxonomy" id="412133"/>
    <lineage>
        <taxon>Eukaryota</taxon>
        <taxon>Metamonada</taxon>
        <taxon>Parabasalia</taxon>
        <taxon>Trichomonadida</taxon>
        <taxon>Trichomonadidae</taxon>
        <taxon>Trichomonas</taxon>
    </lineage>
</organism>
<dbReference type="AlphaFoldDB" id="A2F584"/>
<evidence type="ECO:0000256" key="2">
    <source>
        <dbReference type="ARBA" id="ARBA00004906"/>
    </source>
</evidence>
<keyword evidence="9 11" id="KW-0472">Membrane</keyword>
<evidence type="ECO:0000313" key="13">
    <source>
        <dbReference type="EMBL" id="EAX99909.1"/>
    </source>
</evidence>
<dbReference type="InterPro" id="IPR050731">
    <property type="entry name" value="HRD1_E3_ubiq-ligases"/>
</dbReference>
<dbReference type="SUPFAM" id="SSF57850">
    <property type="entry name" value="RING/U-box"/>
    <property type="match status" value="1"/>
</dbReference>
<dbReference type="KEGG" id="tva:4757729"/>
<dbReference type="OrthoDB" id="8062037at2759"/>